<evidence type="ECO:0000256" key="3">
    <source>
        <dbReference type="ARBA" id="ARBA00022499"/>
    </source>
</evidence>
<dbReference type="GO" id="GO:0031461">
    <property type="term" value="C:cullin-RING ubiquitin ligase complex"/>
    <property type="evidence" value="ECO:0007669"/>
    <property type="project" value="UniProtKB-ARBA"/>
</dbReference>
<feature type="domain" description="Cullin family profile" evidence="9">
    <location>
        <begin position="369"/>
        <end position="500"/>
    </location>
</feature>
<dbReference type="WBParaSite" id="PSAMB.scaffold6370size9618.g28397.t1">
    <property type="protein sequence ID" value="PSAMB.scaffold6370size9618.g28397.t1"/>
    <property type="gene ID" value="PSAMB.scaffold6370size9618.g28397"/>
</dbReference>
<keyword evidence="8" id="KW-0175">Coiled coil</keyword>
<organism evidence="10 11">
    <name type="scientific">Plectus sambesii</name>
    <dbReference type="NCBI Taxonomy" id="2011161"/>
    <lineage>
        <taxon>Eukaryota</taxon>
        <taxon>Metazoa</taxon>
        <taxon>Ecdysozoa</taxon>
        <taxon>Nematoda</taxon>
        <taxon>Chromadorea</taxon>
        <taxon>Plectida</taxon>
        <taxon>Plectina</taxon>
        <taxon>Plectoidea</taxon>
        <taxon>Plectidae</taxon>
        <taxon>Plectus</taxon>
    </lineage>
</organism>
<dbReference type="InterPro" id="IPR036390">
    <property type="entry name" value="WH_DNA-bd_sf"/>
</dbReference>
<dbReference type="SMART" id="SM00884">
    <property type="entry name" value="Cullin_Nedd8"/>
    <property type="match status" value="1"/>
</dbReference>
<evidence type="ECO:0000256" key="2">
    <source>
        <dbReference type="ARBA" id="ARBA00006019"/>
    </source>
</evidence>
<keyword evidence="4" id="KW-0833">Ubl conjugation pathway</keyword>
<evidence type="ECO:0000313" key="11">
    <source>
        <dbReference type="WBParaSite" id="PSAMB.scaffold6370size9618.g28397.t1"/>
    </source>
</evidence>
<dbReference type="Gene3D" id="3.30.230.130">
    <property type="entry name" value="Cullin, Chain C, Domain 2"/>
    <property type="match status" value="1"/>
</dbReference>
<evidence type="ECO:0000256" key="4">
    <source>
        <dbReference type="ARBA" id="ARBA00022786"/>
    </source>
</evidence>
<dbReference type="InterPro" id="IPR016158">
    <property type="entry name" value="Cullin_homology"/>
</dbReference>
<name>A0A914X4Z2_9BILA</name>
<dbReference type="InterPro" id="IPR045093">
    <property type="entry name" value="Cullin"/>
</dbReference>
<keyword evidence="10" id="KW-1185">Reference proteome</keyword>
<dbReference type="Gene3D" id="1.20.1310.10">
    <property type="entry name" value="Cullin Repeats"/>
    <property type="match status" value="4"/>
</dbReference>
<dbReference type="SMART" id="SM00182">
    <property type="entry name" value="CULLIN"/>
    <property type="match status" value="1"/>
</dbReference>
<evidence type="ECO:0000259" key="9">
    <source>
        <dbReference type="PROSITE" id="PS50069"/>
    </source>
</evidence>
<dbReference type="Pfam" id="PF26557">
    <property type="entry name" value="Cullin_AB"/>
    <property type="match status" value="1"/>
</dbReference>
<evidence type="ECO:0000256" key="7">
    <source>
        <dbReference type="RuleBase" id="RU003829"/>
    </source>
</evidence>
<proteinExistence type="inferred from homology"/>
<keyword evidence="3" id="KW-1017">Isopeptide bond</keyword>
<evidence type="ECO:0000256" key="1">
    <source>
        <dbReference type="ARBA" id="ARBA00004906"/>
    </source>
</evidence>
<dbReference type="GO" id="GO:0006511">
    <property type="term" value="P:ubiquitin-dependent protein catabolic process"/>
    <property type="evidence" value="ECO:0007669"/>
    <property type="project" value="InterPro"/>
</dbReference>
<dbReference type="Pfam" id="PF00888">
    <property type="entry name" value="Cullin"/>
    <property type="match status" value="2"/>
</dbReference>
<dbReference type="InterPro" id="IPR036388">
    <property type="entry name" value="WH-like_DNA-bd_sf"/>
</dbReference>
<reference evidence="11" key="1">
    <citation type="submission" date="2022-11" db="UniProtKB">
        <authorList>
            <consortium name="WormBaseParasite"/>
        </authorList>
    </citation>
    <scope>IDENTIFICATION</scope>
</reference>
<evidence type="ECO:0000256" key="5">
    <source>
        <dbReference type="ARBA" id="ARBA00022843"/>
    </source>
</evidence>
<dbReference type="PROSITE" id="PS50069">
    <property type="entry name" value="CULLIN_2"/>
    <property type="match status" value="2"/>
</dbReference>
<dbReference type="InterPro" id="IPR059120">
    <property type="entry name" value="Cullin-like_AB"/>
</dbReference>
<evidence type="ECO:0000256" key="6">
    <source>
        <dbReference type="PROSITE-ProRule" id="PRU00330"/>
    </source>
</evidence>
<dbReference type="SUPFAM" id="SSF75632">
    <property type="entry name" value="Cullin homology domain"/>
    <property type="match status" value="2"/>
</dbReference>
<dbReference type="Gene3D" id="1.10.10.10">
    <property type="entry name" value="Winged helix-like DNA-binding domain superfamily/Winged helix DNA-binding domain"/>
    <property type="match status" value="1"/>
</dbReference>
<evidence type="ECO:0000313" key="10">
    <source>
        <dbReference type="Proteomes" id="UP000887566"/>
    </source>
</evidence>
<sequence>MQKLKEIAMAGSGSSCEIQLSREDIWKELEQGLREVYTQLTDISNFERIWELINHVENYCTVGAEFSGIELYKKLKDFITAFVLEVLKVGKGLNDEDVLLYYNKKWDDFKTGSKIVETICSGLSEHWIKCQRDEGKSYIFEVNTLALITWKEHLVEEMHQNLTNAVLRLIERERLGETIDTSLIKGVLKCYVKLDAIETEGVCGSGGARDIYVSNLRIYPENFERLFLEKTETFYTKKAVDFIAKNSFVDYVREVKHWLKEEQRRCNPYLPFSTMERLATMCEKVLIVPYLDLYQNEFRSLLVTYKDKDLASIYSLCRRVDGGLIELEAALQQHIEAKIGRLSKTYSKMACTAFINENSVTSALESTSSVQELLARYCNLQLKKSEESDHKEDELGCLLARVMVFYKYMKENDVLEKVLKNHIEEQGASAIEKCGKTAINDPKIYVNTILEVQRRYSTLVKRSLRNARGYVQALDKACVTFINKNNVTIMSANTSKSAELLARYCDWLFKKSAKNSEEAELEDLLTQVMIVFKYIEDKDAFEKFYSKMFAKRLIGGLSVNDDAESSMINKLKQMCGCDYTSRLQRMLTDWRSSKELNEAFKEHERNASTPLNLDFSIAVFNSGVWPFRQTFTFELPSELGNCIDRFTTFYNHRHNGRKLSWLLMMSKGELTTRCFQKKYTFTASTVQMALLFVFNESVEYTIGTLVKNLKLQKEVLVQVVHALVKIQLFELVGEDFGSKAPSKESSFVEKDLMGETPDLSNDAIIRLNTAFSSKKLKVDLSKMVLRTEVRQEQEQMHKNIEEDRKILIQATIVRIMKMRKQLKHQQLVLEVLEQLSSRFQPNVPMIKKCIELLIEKEYLKCVEDEIDLYEYLV</sequence>
<dbReference type="GO" id="GO:0005634">
    <property type="term" value="C:nucleus"/>
    <property type="evidence" value="ECO:0007669"/>
    <property type="project" value="UniProtKB-ARBA"/>
</dbReference>
<dbReference type="FunFam" id="1.20.1310.10:FF:000012">
    <property type="entry name" value="Cullin 2"/>
    <property type="match status" value="1"/>
</dbReference>
<comment type="pathway">
    <text evidence="1">Protein modification; protein ubiquitination.</text>
</comment>
<dbReference type="SUPFAM" id="SSF74788">
    <property type="entry name" value="Cullin repeat-like"/>
    <property type="match status" value="2"/>
</dbReference>
<evidence type="ECO:0000256" key="8">
    <source>
        <dbReference type="SAM" id="Coils"/>
    </source>
</evidence>
<dbReference type="SUPFAM" id="SSF46785">
    <property type="entry name" value="Winged helix' DNA-binding domain"/>
    <property type="match status" value="1"/>
</dbReference>
<accession>A0A914X4Z2</accession>
<dbReference type="FunFam" id="1.20.1310.10:FF:000001">
    <property type="entry name" value="Cullin 3"/>
    <property type="match status" value="1"/>
</dbReference>
<dbReference type="PANTHER" id="PTHR11932">
    <property type="entry name" value="CULLIN"/>
    <property type="match status" value="1"/>
</dbReference>
<protein>
    <submittedName>
        <fullName evidence="11">Cullin family profile domain-containing protein</fullName>
    </submittedName>
</protein>
<dbReference type="FunFam" id="1.10.10.10:FF:000014">
    <property type="entry name" value="Cullin 1"/>
    <property type="match status" value="1"/>
</dbReference>
<comment type="similarity">
    <text evidence="2 6 7">Belongs to the cullin family.</text>
</comment>
<feature type="coiled-coil region" evidence="8">
    <location>
        <begin position="790"/>
        <end position="835"/>
    </location>
</feature>
<feature type="domain" description="Cullin family profile" evidence="9">
    <location>
        <begin position="496"/>
        <end position="724"/>
    </location>
</feature>
<dbReference type="AlphaFoldDB" id="A0A914X4Z2"/>
<dbReference type="FunFam" id="1.20.1310.10:FF:000019">
    <property type="entry name" value="Cullin 1"/>
    <property type="match status" value="1"/>
</dbReference>
<dbReference type="InterPro" id="IPR036317">
    <property type="entry name" value="Cullin_homology_sf"/>
</dbReference>
<dbReference type="InterPro" id="IPR019559">
    <property type="entry name" value="Cullin_neddylation_domain"/>
</dbReference>
<dbReference type="InterPro" id="IPR001373">
    <property type="entry name" value="Cullin_N"/>
</dbReference>
<dbReference type="Proteomes" id="UP000887566">
    <property type="component" value="Unplaced"/>
</dbReference>
<dbReference type="GO" id="GO:0031625">
    <property type="term" value="F:ubiquitin protein ligase binding"/>
    <property type="evidence" value="ECO:0007669"/>
    <property type="project" value="InterPro"/>
</dbReference>
<dbReference type="InterPro" id="IPR016159">
    <property type="entry name" value="Cullin_repeat-like_dom_sf"/>
</dbReference>
<dbReference type="Pfam" id="PF10557">
    <property type="entry name" value="Cullin_Nedd8"/>
    <property type="match status" value="1"/>
</dbReference>
<keyword evidence="5" id="KW-0832">Ubl conjugation</keyword>